<sequence>MAAGIGALGVDGVGQQLDHGVQQALLGLDQLAGLDGHGGGSGQFLDEALERLAQGRVRIGELQHQDAEQRLAAVIEHHRQAPPLPCEGLGHRAGQVLPLAFRHRKFLRVVVAATGGGQAQPGVVVVQIHRTGADARCRHQVIEHAVEHAFKLGLAAQRKGDRLEVADGAGHAAQHPTQLTYFGNPRDNAHLTAEIETGQALHLLGQPAQRTADAPAKQPAEQQQHGGQCHRPEQLLEQHLARAGQQFVGRHGDQHLQVLSGHGGKRHAHAVPGLPLDLVRLRARALGHVGVDMRKAADAQLANARQAHALTLAHDHPLQVRIGHHVALVVDHGDLGTCGNAQVAALAGQVADRDIHADHCRSAEHAVGTQTLGQLRQLLETLGQRIRRRAEGQQTNAALHRVNQASGALVDGPAHLLGGIAGGSHQGLAHAQVGLPGQGRAQRQHAQHDRQCHQPLQGNAPATVVHRRLPRADARPACPLNTQPIPGRGLPRHSIVYKTSEFCLHCLAPTTTVIAVAYCDRLKPCDIHCRPPSPGILRECHLPHSPCHRLPTCPMRPPWRSLGTCAVNRSPLSSTPGHAAAPDGPGAPGPCTRRLSTIRKHIPNGRGHTCPRPYWSRTPNCW</sequence>
<dbReference type="Proteomes" id="UP000218231">
    <property type="component" value="Unassembled WGS sequence"/>
</dbReference>
<feature type="region of interest" description="Disordered" evidence="1">
    <location>
        <begin position="573"/>
        <end position="592"/>
    </location>
</feature>
<evidence type="ECO:0000256" key="1">
    <source>
        <dbReference type="SAM" id="MobiDB-lite"/>
    </source>
</evidence>
<name>A0A2A2KFH0_9BILA</name>
<proteinExistence type="predicted"/>
<dbReference type="AlphaFoldDB" id="A0A2A2KFH0"/>
<feature type="region of interest" description="Disordered" evidence="1">
    <location>
        <begin position="208"/>
        <end position="230"/>
    </location>
</feature>
<feature type="region of interest" description="Disordered" evidence="1">
    <location>
        <begin position="440"/>
        <end position="460"/>
    </location>
</feature>
<evidence type="ECO:0000313" key="3">
    <source>
        <dbReference type="Proteomes" id="UP000218231"/>
    </source>
</evidence>
<keyword evidence="3" id="KW-1185">Reference proteome</keyword>
<accession>A0A2A2KFH0</accession>
<protein>
    <submittedName>
        <fullName evidence="2">Uncharacterized protein</fullName>
    </submittedName>
</protein>
<dbReference type="EMBL" id="LIAE01008748">
    <property type="protein sequence ID" value="PAV72603.1"/>
    <property type="molecule type" value="Genomic_DNA"/>
</dbReference>
<reference evidence="2 3" key="1">
    <citation type="journal article" date="2017" name="Curr. Biol.">
        <title>Genome architecture and evolution of a unichromosomal asexual nematode.</title>
        <authorList>
            <person name="Fradin H."/>
            <person name="Zegar C."/>
            <person name="Gutwein M."/>
            <person name="Lucas J."/>
            <person name="Kovtun M."/>
            <person name="Corcoran D."/>
            <person name="Baugh L.R."/>
            <person name="Kiontke K."/>
            <person name="Gunsalus K."/>
            <person name="Fitch D.H."/>
            <person name="Piano F."/>
        </authorList>
    </citation>
    <scope>NUCLEOTIDE SEQUENCE [LARGE SCALE GENOMIC DNA]</scope>
    <source>
        <strain evidence="2">PF1309</strain>
    </source>
</reference>
<comment type="caution">
    <text evidence="2">The sequence shown here is derived from an EMBL/GenBank/DDBJ whole genome shotgun (WGS) entry which is preliminary data.</text>
</comment>
<gene>
    <name evidence="2" type="ORF">WR25_21738</name>
</gene>
<organism evidence="2 3">
    <name type="scientific">Diploscapter pachys</name>
    <dbReference type="NCBI Taxonomy" id="2018661"/>
    <lineage>
        <taxon>Eukaryota</taxon>
        <taxon>Metazoa</taxon>
        <taxon>Ecdysozoa</taxon>
        <taxon>Nematoda</taxon>
        <taxon>Chromadorea</taxon>
        <taxon>Rhabditida</taxon>
        <taxon>Rhabditina</taxon>
        <taxon>Rhabditomorpha</taxon>
        <taxon>Rhabditoidea</taxon>
        <taxon>Rhabditidae</taxon>
        <taxon>Diploscapter</taxon>
    </lineage>
</organism>
<evidence type="ECO:0000313" key="2">
    <source>
        <dbReference type="EMBL" id="PAV72603.1"/>
    </source>
</evidence>